<dbReference type="InterPro" id="IPR050065">
    <property type="entry name" value="GlmU-like"/>
</dbReference>
<accession>A0A6G7YBA8</accession>
<organism evidence="4 5">
    <name type="scientific">Propioniciclava coleopterorum</name>
    <dbReference type="NCBI Taxonomy" id="2714937"/>
    <lineage>
        <taxon>Bacteria</taxon>
        <taxon>Bacillati</taxon>
        <taxon>Actinomycetota</taxon>
        <taxon>Actinomycetes</taxon>
        <taxon>Propionibacteriales</taxon>
        <taxon>Propionibacteriaceae</taxon>
        <taxon>Propioniciclava</taxon>
    </lineage>
</organism>
<keyword evidence="1 4" id="KW-0808">Transferase</keyword>
<dbReference type="GO" id="GO:0016779">
    <property type="term" value="F:nucleotidyltransferase activity"/>
    <property type="evidence" value="ECO:0007669"/>
    <property type="project" value="UniProtKB-KW"/>
</dbReference>
<dbReference type="KEGG" id="prv:G7070_17400"/>
<dbReference type="PANTHER" id="PTHR43584">
    <property type="entry name" value="NUCLEOTIDYL TRANSFERASE"/>
    <property type="match status" value="1"/>
</dbReference>
<reference evidence="4 5" key="1">
    <citation type="submission" date="2020-03" db="EMBL/GenBank/DDBJ databases">
        <title>Propioniciclava sp. nov., isolated from Hydrophilus acuminatus.</title>
        <authorList>
            <person name="Hyun D.-W."/>
            <person name="Bae J.-W."/>
        </authorList>
    </citation>
    <scope>NUCLEOTIDE SEQUENCE [LARGE SCALE GENOMIC DNA]</scope>
    <source>
        <strain evidence="4 5">HDW11</strain>
    </source>
</reference>
<proteinExistence type="predicted"/>
<evidence type="ECO:0000256" key="1">
    <source>
        <dbReference type="ARBA" id="ARBA00022679"/>
    </source>
</evidence>
<evidence type="ECO:0000256" key="2">
    <source>
        <dbReference type="ARBA" id="ARBA00022695"/>
    </source>
</evidence>
<protein>
    <submittedName>
        <fullName evidence="4">NTP transferase domain-containing protein</fullName>
    </submittedName>
</protein>
<dbReference type="InterPro" id="IPR029044">
    <property type="entry name" value="Nucleotide-diphossugar_trans"/>
</dbReference>
<keyword evidence="2" id="KW-0548">Nucleotidyltransferase</keyword>
<dbReference type="InterPro" id="IPR005835">
    <property type="entry name" value="NTP_transferase_dom"/>
</dbReference>
<dbReference type="SUPFAM" id="SSF53448">
    <property type="entry name" value="Nucleotide-diphospho-sugar transferases"/>
    <property type="match status" value="1"/>
</dbReference>
<dbReference type="AlphaFoldDB" id="A0A6G7YBA8"/>
<dbReference type="Proteomes" id="UP000501058">
    <property type="component" value="Chromosome"/>
</dbReference>
<evidence type="ECO:0000259" key="3">
    <source>
        <dbReference type="Pfam" id="PF00483"/>
    </source>
</evidence>
<dbReference type="PANTHER" id="PTHR43584:SF8">
    <property type="entry name" value="N-ACETYLMURAMATE ALPHA-1-PHOSPHATE URIDYLYLTRANSFERASE"/>
    <property type="match status" value="1"/>
</dbReference>
<dbReference type="RefSeq" id="WP_166235455.1">
    <property type="nucleotide sequence ID" value="NZ_CP049865.1"/>
</dbReference>
<sequence length="261" mass="27640">MARGLGTRMRKEAAGVELNGTQQAMADRGLKGMIDVGRPFLDHVISAIADAGITDVVLVIGPEHEEIRRYYDEMPKERVGVTFAVQERPLGTADALLAARDAVGERRFLLLNSDNHYPTAALAALRECPGDALVGFDPAGLSEKGNIPADRVKAFALLEASPEGRLTGIVEKPDPETLARFGTDARVSMNCYAFTPGIFDFAAAVEPSPRGEYELTDAVRLALAAGVPFDVVPSSDGVLDMSERADVASVAAALSGSEVSL</sequence>
<keyword evidence="5" id="KW-1185">Reference proteome</keyword>
<feature type="domain" description="Nucleotidyl transferase" evidence="3">
    <location>
        <begin position="38"/>
        <end position="227"/>
    </location>
</feature>
<dbReference type="Pfam" id="PF00483">
    <property type="entry name" value="NTP_transferase"/>
    <property type="match status" value="1"/>
</dbReference>
<gene>
    <name evidence="4" type="ORF">G7070_17400</name>
</gene>
<dbReference type="EMBL" id="CP049865">
    <property type="protein sequence ID" value="QIK74050.1"/>
    <property type="molecule type" value="Genomic_DNA"/>
</dbReference>
<evidence type="ECO:0000313" key="4">
    <source>
        <dbReference type="EMBL" id="QIK74050.1"/>
    </source>
</evidence>
<evidence type="ECO:0000313" key="5">
    <source>
        <dbReference type="Proteomes" id="UP000501058"/>
    </source>
</evidence>
<name>A0A6G7YBA8_9ACTN</name>
<dbReference type="Gene3D" id="3.90.550.10">
    <property type="entry name" value="Spore Coat Polysaccharide Biosynthesis Protein SpsA, Chain A"/>
    <property type="match status" value="1"/>
</dbReference>